<reference evidence="10" key="1">
    <citation type="journal article" date="2019" name="Int. J. Syst. Evol. Microbiol.">
        <title>The Global Catalogue of Microorganisms (GCM) 10K type strain sequencing project: providing services to taxonomists for standard genome sequencing and annotation.</title>
        <authorList>
            <consortium name="The Broad Institute Genomics Platform"/>
            <consortium name="The Broad Institute Genome Sequencing Center for Infectious Disease"/>
            <person name="Wu L."/>
            <person name="Ma J."/>
        </authorList>
    </citation>
    <scope>NUCLEOTIDE SEQUENCE [LARGE SCALE GENOMIC DNA]</scope>
    <source>
        <strain evidence="10">JCM 18715</strain>
    </source>
</reference>
<dbReference type="RefSeq" id="WP_345532883.1">
    <property type="nucleotide sequence ID" value="NZ_BAABLD010000008.1"/>
</dbReference>
<dbReference type="EMBL" id="BAABLD010000008">
    <property type="protein sequence ID" value="GAA5165412.1"/>
    <property type="molecule type" value="Genomic_DNA"/>
</dbReference>
<dbReference type="Pfam" id="PF05036">
    <property type="entry name" value="SPOR"/>
    <property type="match status" value="1"/>
</dbReference>
<feature type="chain" id="PRO_5047516970" description="Endolytic peptidoglycan transglycosylase RlpA" evidence="7">
    <location>
        <begin position="18"/>
        <end position="357"/>
    </location>
</feature>
<evidence type="ECO:0000259" key="8">
    <source>
        <dbReference type="PROSITE" id="PS51724"/>
    </source>
</evidence>
<dbReference type="InterPro" id="IPR036680">
    <property type="entry name" value="SPOR-like_sf"/>
</dbReference>
<keyword evidence="10" id="KW-1185">Reference proteome</keyword>
<feature type="compositionally biased region" description="Pro residues" evidence="6">
    <location>
        <begin position="27"/>
        <end position="61"/>
    </location>
</feature>
<comment type="similarity">
    <text evidence="4 5">Belongs to the RlpA family.</text>
</comment>
<dbReference type="NCBIfam" id="TIGR00413">
    <property type="entry name" value="rlpA"/>
    <property type="match status" value="1"/>
</dbReference>
<dbReference type="PROSITE" id="PS51257">
    <property type="entry name" value="PROKAR_LIPOPROTEIN"/>
    <property type="match status" value="1"/>
</dbReference>
<evidence type="ECO:0000256" key="5">
    <source>
        <dbReference type="RuleBase" id="RU003495"/>
    </source>
</evidence>
<keyword evidence="4" id="KW-0564">Palmitate</keyword>
<dbReference type="HAMAP" id="MF_02071">
    <property type="entry name" value="RlpA"/>
    <property type="match status" value="1"/>
</dbReference>
<accession>A0ABP9QPJ7</accession>
<evidence type="ECO:0000313" key="9">
    <source>
        <dbReference type="EMBL" id="GAA5165412.1"/>
    </source>
</evidence>
<evidence type="ECO:0000256" key="3">
    <source>
        <dbReference type="ARBA" id="ARBA00023316"/>
    </source>
</evidence>
<organism evidence="9 10">
    <name type="scientific">Viridibacterium curvum</name>
    <dbReference type="NCBI Taxonomy" id="1101404"/>
    <lineage>
        <taxon>Bacteria</taxon>
        <taxon>Pseudomonadati</taxon>
        <taxon>Pseudomonadota</taxon>
        <taxon>Betaproteobacteria</taxon>
        <taxon>Rhodocyclales</taxon>
        <taxon>Rhodocyclaceae</taxon>
        <taxon>Viridibacterium</taxon>
    </lineage>
</organism>
<sequence>MKSLLLAALVLLLSACASTPGPVETRPAPPARSAPPTSPTPAPAPVTSPAPATRPVPPPANPGNEPSTPGKGGYYLDDGPGANPPADMASIPDAQPRKEPLHPRANRPYVALGQSFTPLLDASDYKARGIASWYGKRFHGKPTSSGEPYDMYAMTAAHPILPIPSYVRVTNVQNGKSVIVRVNDRGPFKKDRLIDLSYTAAWKLGYTGKGSTEVEVELVRPDDSPPVVAEASGTAPVAVAEVRVAEAPAAVTSVVSAPAPASAVSPTPAPAATTPAAASAPAGIYLQLGAFSTLGNAEGFRDYAQQELKGQRQTLHIVPDGTRYRLQLGPFADVSSARAAIEGVTKALKLTPFIVQR</sequence>
<dbReference type="Gene3D" id="3.30.70.1070">
    <property type="entry name" value="Sporulation related repeat"/>
    <property type="match status" value="1"/>
</dbReference>
<dbReference type="PANTHER" id="PTHR34183:SF1">
    <property type="entry name" value="ENDOLYTIC PEPTIDOGLYCAN TRANSGLYCOSYLASE RLPA"/>
    <property type="match status" value="1"/>
</dbReference>
<comment type="function">
    <text evidence="4">Lytic transglycosylase with a strong preference for naked glycan strands that lack stem peptides.</text>
</comment>
<evidence type="ECO:0000256" key="1">
    <source>
        <dbReference type="ARBA" id="ARBA00022729"/>
    </source>
</evidence>
<dbReference type="PROSITE" id="PS51724">
    <property type="entry name" value="SPOR"/>
    <property type="match status" value="1"/>
</dbReference>
<dbReference type="InterPro" id="IPR007730">
    <property type="entry name" value="SPOR-like_dom"/>
</dbReference>
<evidence type="ECO:0000256" key="4">
    <source>
        <dbReference type="HAMAP-Rule" id="MF_02071"/>
    </source>
</evidence>
<keyword evidence="2 4" id="KW-0456">Lyase</keyword>
<comment type="caution">
    <text evidence="9">The sequence shown here is derived from an EMBL/GenBank/DDBJ whole genome shotgun (WGS) entry which is preliminary data.</text>
</comment>
<feature type="region of interest" description="Disordered" evidence="6">
    <location>
        <begin position="19"/>
        <end position="104"/>
    </location>
</feature>
<keyword evidence="3 4" id="KW-0961">Cell wall biogenesis/degradation</keyword>
<comment type="subcellular location">
    <subcellularLocation>
        <location evidence="4">Cell membrane</location>
        <topology evidence="4">Lipid-anchor</topology>
    </subcellularLocation>
</comment>
<dbReference type="CDD" id="cd22268">
    <property type="entry name" value="DPBB_RlpA-like"/>
    <property type="match status" value="1"/>
</dbReference>
<keyword evidence="1 7" id="KW-0732">Signal</keyword>
<evidence type="ECO:0000256" key="2">
    <source>
        <dbReference type="ARBA" id="ARBA00023239"/>
    </source>
</evidence>
<dbReference type="SUPFAM" id="SSF50685">
    <property type="entry name" value="Barwin-like endoglucanases"/>
    <property type="match status" value="1"/>
</dbReference>
<dbReference type="InterPro" id="IPR009009">
    <property type="entry name" value="RlpA-like_DPBB"/>
</dbReference>
<dbReference type="Gene3D" id="2.40.40.10">
    <property type="entry name" value="RlpA-like domain"/>
    <property type="match status" value="1"/>
</dbReference>
<keyword evidence="4" id="KW-0472">Membrane</keyword>
<gene>
    <name evidence="4" type="primary">rlpA</name>
    <name evidence="9" type="ORF">GCM10025770_20900</name>
</gene>
<evidence type="ECO:0000256" key="6">
    <source>
        <dbReference type="SAM" id="MobiDB-lite"/>
    </source>
</evidence>
<feature type="signal peptide" evidence="7">
    <location>
        <begin position="1"/>
        <end position="17"/>
    </location>
</feature>
<dbReference type="InterPro" id="IPR036908">
    <property type="entry name" value="RlpA-like_sf"/>
</dbReference>
<evidence type="ECO:0000313" key="10">
    <source>
        <dbReference type="Proteomes" id="UP001500547"/>
    </source>
</evidence>
<name>A0ABP9QPJ7_9RHOO</name>
<dbReference type="InterPro" id="IPR012997">
    <property type="entry name" value="RplA"/>
</dbReference>
<dbReference type="PANTHER" id="PTHR34183">
    <property type="entry name" value="ENDOLYTIC PEPTIDOGLYCAN TRANSGLYCOSYLASE RLPA"/>
    <property type="match status" value="1"/>
</dbReference>
<keyword evidence="4" id="KW-1003">Cell membrane</keyword>
<dbReference type="Pfam" id="PF03330">
    <property type="entry name" value="DPBB_1"/>
    <property type="match status" value="1"/>
</dbReference>
<dbReference type="SUPFAM" id="SSF110997">
    <property type="entry name" value="Sporulation related repeat"/>
    <property type="match status" value="1"/>
</dbReference>
<keyword evidence="4" id="KW-0449">Lipoprotein</keyword>
<evidence type="ECO:0000256" key="7">
    <source>
        <dbReference type="SAM" id="SignalP"/>
    </source>
</evidence>
<proteinExistence type="inferred from homology"/>
<feature type="domain" description="SPOR" evidence="8">
    <location>
        <begin position="278"/>
        <end position="357"/>
    </location>
</feature>
<protein>
    <recommendedName>
        <fullName evidence="4">Endolytic peptidoglycan transglycosylase RlpA</fullName>
        <ecNumber evidence="4">4.2.2.-</ecNumber>
    </recommendedName>
</protein>
<dbReference type="InterPro" id="IPR034718">
    <property type="entry name" value="RlpA"/>
</dbReference>
<dbReference type="EC" id="4.2.2.-" evidence="4"/>
<dbReference type="Proteomes" id="UP001500547">
    <property type="component" value="Unassembled WGS sequence"/>
</dbReference>